<dbReference type="EMBL" id="ADMT01000151">
    <property type="protein sequence ID" value="EFF82853.1"/>
    <property type="molecule type" value="Genomic_DNA"/>
</dbReference>
<protein>
    <recommendedName>
        <fullName evidence="4">HTH araC/xylS-type domain-containing protein</fullName>
    </recommendedName>
</protein>
<evidence type="ECO:0000256" key="1">
    <source>
        <dbReference type="ARBA" id="ARBA00023015"/>
    </source>
</evidence>
<dbReference type="PANTHER" id="PTHR47894">
    <property type="entry name" value="HTH-TYPE TRANSCRIPTIONAL REGULATOR GADX"/>
    <property type="match status" value="1"/>
</dbReference>
<reference evidence="6" key="1">
    <citation type="submission" date="2010-03" db="EMBL/GenBank/DDBJ databases">
        <title>Complete sequence of Mobiluncus curtisii ATCC 43063.</title>
        <authorList>
            <person name="Muzny D."/>
            <person name="Qin X."/>
            <person name="Deng J."/>
            <person name="Jiang H."/>
            <person name="Liu Y."/>
            <person name="Qu J."/>
            <person name="Song X.-Z."/>
            <person name="Zhang L."/>
            <person name="Thornton R."/>
            <person name="Coyle M."/>
            <person name="Francisco L."/>
            <person name="Jackson L."/>
            <person name="Javaid M."/>
            <person name="Korchina V."/>
            <person name="Kovar C."/>
            <person name="Mata R."/>
            <person name="Mathew T."/>
            <person name="Ngo R."/>
            <person name="Nguyen L."/>
            <person name="Nguyen N."/>
            <person name="Okwuonu G."/>
            <person name="Ongeri F."/>
            <person name="Pham C."/>
            <person name="Simmons D."/>
            <person name="Wilczek-Boney K."/>
            <person name="Hale W."/>
            <person name="Jakkamsetti A."/>
            <person name="Pham P."/>
            <person name="Ruth R."/>
            <person name="San Lucas F."/>
            <person name="Warren J."/>
            <person name="Zhang J."/>
            <person name="Zhao Z."/>
            <person name="Zhou C."/>
            <person name="Zhu D."/>
            <person name="Lee S."/>
            <person name="Bess C."/>
            <person name="Blankenburg K."/>
            <person name="Forbes L."/>
            <person name="Fu Q."/>
            <person name="Gubbala S."/>
            <person name="Hirani K."/>
            <person name="Jayaseelan J.C."/>
            <person name="Lara F."/>
            <person name="Munidasa M."/>
            <person name="Palculict T."/>
            <person name="Patil S."/>
            <person name="Pu L.-L."/>
            <person name="Saada N."/>
            <person name="Tang L."/>
            <person name="Weissenberger G."/>
            <person name="Zhu Y."/>
            <person name="Hemphill L."/>
            <person name="Shang Y."/>
            <person name="Youmans B."/>
            <person name="Ayvaz T."/>
            <person name="Ross M."/>
            <person name="Santibanez J."/>
            <person name="Aqrawi P."/>
            <person name="Gross S."/>
            <person name="Joshi V."/>
            <person name="Fowler G."/>
            <person name="Nazareth L."/>
            <person name="Reid J."/>
            <person name="Worley K."/>
            <person name="Petrosino J."/>
            <person name="Highlander S."/>
            <person name="Gibbs R."/>
            <person name="Gibbs R."/>
        </authorList>
    </citation>
    <scope>NUCLEOTIDE SEQUENCE [LARGE SCALE GENOMIC DNA]</scope>
    <source>
        <strain evidence="6">ATCC 19194</strain>
    </source>
</reference>
<dbReference type="PROSITE" id="PS01124">
    <property type="entry name" value="HTH_ARAC_FAMILY_2"/>
    <property type="match status" value="1"/>
</dbReference>
<dbReference type="Gene3D" id="1.10.10.60">
    <property type="entry name" value="Homeodomain-like"/>
    <property type="match status" value="1"/>
</dbReference>
<dbReference type="InterPro" id="IPR032687">
    <property type="entry name" value="AraC-type_N"/>
</dbReference>
<dbReference type="InterPro" id="IPR018060">
    <property type="entry name" value="HTH_AraC"/>
</dbReference>
<organism evidence="5 6">
    <name type="scientific">Acinetobacter haemolyticus ATCC 19194</name>
    <dbReference type="NCBI Taxonomy" id="707232"/>
    <lineage>
        <taxon>Bacteria</taxon>
        <taxon>Pseudomonadati</taxon>
        <taxon>Pseudomonadota</taxon>
        <taxon>Gammaproteobacteria</taxon>
        <taxon>Moraxellales</taxon>
        <taxon>Moraxellaceae</taxon>
        <taxon>Acinetobacter</taxon>
    </lineage>
</organism>
<evidence type="ECO:0000256" key="2">
    <source>
        <dbReference type="ARBA" id="ARBA00023125"/>
    </source>
</evidence>
<name>D4XPN4_ACIHA</name>
<dbReference type="InterPro" id="IPR009057">
    <property type="entry name" value="Homeodomain-like_sf"/>
</dbReference>
<dbReference type="GO" id="GO:0003700">
    <property type="term" value="F:DNA-binding transcription factor activity"/>
    <property type="evidence" value="ECO:0007669"/>
    <property type="project" value="InterPro"/>
</dbReference>
<dbReference type="HOGENOM" id="CLU_047522_3_0_6"/>
<dbReference type="Proteomes" id="UP000003085">
    <property type="component" value="Unassembled WGS sequence"/>
</dbReference>
<dbReference type="SUPFAM" id="SSF46689">
    <property type="entry name" value="Homeodomain-like"/>
    <property type="match status" value="1"/>
</dbReference>
<dbReference type="AlphaFoldDB" id="D4XPN4"/>
<dbReference type="GO" id="GO:0000976">
    <property type="term" value="F:transcription cis-regulatory region binding"/>
    <property type="evidence" value="ECO:0007669"/>
    <property type="project" value="TreeGrafter"/>
</dbReference>
<evidence type="ECO:0000313" key="6">
    <source>
        <dbReference type="Proteomes" id="UP000003085"/>
    </source>
</evidence>
<feature type="domain" description="HTH araC/xylS-type" evidence="4">
    <location>
        <begin position="274"/>
        <end position="367"/>
    </location>
</feature>
<keyword evidence="3" id="KW-0804">Transcription</keyword>
<dbReference type="SMART" id="SM00342">
    <property type="entry name" value="HTH_ARAC"/>
    <property type="match status" value="1"/>
</dbReference>
<dbReference type="PANTHER" id="PTHR47894:SF1">
    <property type="entry name" value="HTH-TYPE TRANSCRIPTIONAL REGULATOR VQSM"/>
    <property type="match status" value="1"/>
</dbReference>
<proteinExistence type="predicted"/>
<keyword evidence="1" id="KW-0805">Transcription regulation</keyword>
<gene>
    <name evidence="5" type="ORF">HMP0015_1676</name>
</gene>
<evidence type="ECO:0000259" key="4">
    <source>
        <dbReference type="PROSITE" id="PS01124"/>
    </source>
</evidence>
<dbReference type="Pfam" id="PF12625">
    <property type="entry name" value="Arabinose_bd"/>
    <property type="match status" value="1"/>
</dbReference>
<evidence type="ECO:0000256" key="3">
    <source>
        <dbReference type="ARBA" id="ARBA00023163"/>
    </source>
</evidence>
<dbReference type="GO" id="GO:0005829">
    <property type="term" value="C:cytosol"/>
    <property type="evidence" value="ECO:0007669"/>
    <property type="project" value="TreeGrafter"/>
</dbReference>
<keyword evidence="2" id="KW-0238">DNA-binding</keyword>
<evidence type="ECO:0000313" key="5">
    <source>
        <dbReference type="EMBL" id="EFF82853.1"/>
    </source>
</evidence>
<accession>D4XPN4</accession>
<dbReference type="Pfam" id="PF12833">
    <property type="entry name" value="HTH_18"/>
    <property type="match status" value="1"/>
</dbReference>
<comment type="caution">
    <text evidence="5">The sequence shown here is derived from an EMBL/GenBank/DDBJ whole genome shotgun (WGS) entry which is preliminary data.</text>
</comment>
<sequence length="367" mass="42614">MNEHFQINFTVLISTKFQQNYKRNSPNTMSIPRLHHPHFISSSYVHLLSEVVARWNISAEELFWGTGVEIEKLHDINYKISLTSFKKVIARTIDLTQEQGIGFYASTQLKISSHGLLGFTVAIAKNPLDAIQTINQFVSLQCSFVDLHFVVENELAYYNIIYDKSVMDFNDPCDLQAYEFSCVFFLTGFVHLVRFFIPDFKPSIDLQCKCPEYFSRFKHILASSFAEIHYEQPHTRLISSAKFLETPLSMSDPLTSEKFKLLCQKELDELVATQDILHRVKNMIDDPNKGLLNIDQIAQKLNLTKRTLQRMLQEKNVSFQVLYDQVRKAKAQKLLLNPFITKDEIARNLGYSSLSSFNRAYKRWENQ</sequence>